<dbReference type="InterPro" id="IPR024607">
    <property type="entry name" value="Sulfatase_CS"/>
</dbReference>
<feature type="domain" description="Sulfatase N-terminal" evidence="7">
    <location>
        <begin position="34"/>
        <end position="377"/>
    </location>
</feature>
<dbReference type="Pfam" id="PF00884">
    <property type="entry name" value="Sulfatase"/>
    <property type="match status" value="1"/>
</dbReference>
<proteinExistence type="inferred from homology"/>
<dbReference type="CDD" id="cd16144">
    <property type="entry name" value="ARS_like"/>
    <property type="match status" value="1"/>
</dbReference>
<dbReference type="InterPro" id="IPR017850">
    <property type="entry name" value="Alkaline_phosphatase_core_sf"/>
</dbReference>
<dbReference type="PANTHER" id="PTHR42693">
    <property type="entry name" value="ARYLSULFATASE FAMILY MEMBER"/>
    <property type="match status" value="1"/>
</dbReference>
<protein>
    <recommendedName>
        <fullName evidence="7">Sulfatase N-terminal domain-containing protein</fullName>
    </recommendedName>
</protein>
<dbReference type="InterPro" id="IPR000917">
    <property type="entry name" value="Sulfatase_N"/>
</dbReference>
<dbReference type="GO" id="GO:0004065">
    <property type="term" value="F:arylsulfatase activity"/>
    <property type="evidence" value="ECO:0007669"/>
    <property type="project" value="TreeGrafter"/>
</dbReference>
<keyword evidence="4" id="KW-0732">Signal</keyword>
<dbReference type="GO" id="GO:0046872">
    <property type="term" value="F:metal ion binding"/>
    <property type="evidence" value="ECO:0007669"/>
    <property type="project" value="UniProtKB-KW"/>
</dbReference>
<dbReference type="SUPFAM" id="SSF53649">
    <property type="entry name" value="Alkaline phosphatase-like"/>
    <property type="match status" value="1"/>
</dbReference>
<evidence type="ECO:0000259" key="7">
    <source>
        <dbReference type="Pfam" id="PF00884"/>
    </source>
</evidence>
<dbReference type="Gene3D" id="3.40.720.10">
    <property type="entry name" value="Alkaline Phosphatase, subunit A"/>
    <property type="match status" value="1"/>
</dbReference>
<reference evidence="8" key="1">
    <citation type="journal article" date="2015" name="Nature">
        <title>Complex archaea that bridge the gap between prokaryotes and eukaryotes.</title>
        <authorList>
            <person name="Spang A."/>
            <person name="Saw J.H."/>
            <person name="Jorgensen S.L."/>
            <person name="Zaremba-Niedzwiedzka K."/>
            <person name="Martijn J."/>
            <person name="Lind A.E."/>
            <person name="van Eijk R."/>
            <person name="Schleper C."/>
            <person name="Guy L."/>
            <person name="Ettema T.J."/>
        </authorList>
    </citation>
    <scope>NUCLEOTIDE SEQUENCE</scope>
</reference>
<gene>
    <name evidence="8" type="ORF">LCGC14_1885230</name>
</gene>
<accession>A0A0F9G122</accession>
<evidence type="ECO:0000256" key="1">
    <source>
        <dbReference type="ARBA" id="ARBA00001913"/>
    </source>
</evidence>
<dbReference type="Gene3D" id="3.30.1120.10">
    <property type="match status" value="1"/>
</dbReference>
<dbReference type="PANTHER" id="PTHR42693:SF42">
    <property type="entry name" value="ARYLSULFATASE G"/>
    <property type="match status" value="1"/>
</dbReference>
<evidence type="ECO:0000256" key="2">
    <source>
        <dbReference type="ARBA" id="ARBA00008779"/>
    </source>
</evidence>
<evidence type="ECO:0000256" key="3">
    <source>
        <dbReference type="ARBA" id="ARBA00022723"/>
    </source>
</evidence>
<dbReference type="EMBL" id="LAZR01019481">
    <property type="protein sequence ID" value="KKL92384.1"/>
    <property type="molecule type" value="Genomic_DNA"/>
</dbReference>
<evidence type="ECO:0000313" key="8">
    <source>
        <dbReference type="EMBL" id="KKL92384.1"/>
    </source>
</evidence>
<name>A0A0F9G122_9ZZZZ</name>
<evidence type="ECO:0000256" key="4">
    <source>
        <dbReference type="ARBA" id="ARBA00022729"/>
    </source>
</evidence>
<sequence>MQRLCLIWCAIIAVAFASAGICTAQPPAAKDPINFVFFLVDDLGYMDIGANNPNCFYDTPNVDRLAGSGVRFTNGYAACPVCSPTRFSIMTGKYASRADATNYFSGRRAERFASAPLHNRMDLEEVTLAEALKEHGYATFFAGKWHLGPKAPFWPENQGFDVNMGGISLGGPYGGKRYFSPYGNPRLEDGPDGEHLPDRLAAEACRFIEQNKDRPFLTYLSFYSVHTPLIAREDLRKKYQAKAERLGLLDKKQFAAEEQNFATNQPRKVRIVQSHAVYGGMVEAMDLAVGRVLSKLDALGLADNTAVFFMSDNGGLSTSEGLPTCNLPLRGGKGWLYEGGIREPYIIRWPGVTRGGATCDVPVISTDFYPTMLDMAGLPPKSEQHLDGVSLVPLLKGDGKIDRDALFWHYPHYGNQGGFPGGAIRMGNWKLLERFEDGRVHLYNLAKDLGEKNDLAEKQPERVEAMRKRLHAWYKQVDAKFLQPKTDSKETPWRPEL</sequence>
<keyword evidence="6" id="KW-0106">Calcium</keyword>
<dbReference type="PROSITE" id="PS00149">
    <property type="entry name" value="SULFATASE_2"/>
    <property type="match status" value="1"/>
</dbReference>
<organism evidence="8">
    <name type="scientific">marine sediment metagenome</name>
    <dbReference type="NCBI Taxonomy" id="412755"/>
    <lineage>
        <taxon>unclassified sequences</taxon>
        <taxon>metagenomes</taxon>
        <taxon>ecological metagenomes</taxon>
    </lineage>
</organism>
<comment type="caution">
    <text evidence="8">The sequence shown here is derived from an EMBL/GenBank/DDBJ whole genome shotgun (WGS) entry which is preliminary data.</text>
</comment>
<dbReference type="InterPro" id="IPR050738">
    <property type="entry name" value="Sulfatase"/>
</dbReference>
<comment type="cofactor">
    <cofactor evidence="1">
        <name>Ca(2+)</name>
        <dbReference type="ChEBI" id="CHEBI:29108"/>
    </cofactor>
</comment>
<comment type="similarity">
    <text evidence="2">Belongs to the sulfatase family.</text>
</comment>
<evidence type="ECO:0000256" key="6">
    <source>
        <dbReference type="ARBA" id="ARBA00022837"/>
    </source>
</evidence>
<dbReference type="FunFam" id="3.40.720.10:FF:000065">
    <property type="entry name" value="Arylsulfatase A"/>
    <property type="match status" value="1"/>
</dbReference>
<keyword evidence="5" id="KW-0378">Hydrolase</keyword>
<keyword evidence="3" id="KW-0479">Metal-binding</keyword>
<evidence type="ECO:0000256" key="5">
    <source>
        <dbReference type="ARBA" id="ARBA00022801"/>
    </source>
</evidence>
<dbReference type="AlphaFoldDB" id="A0A0F9G122"/>
<dbReference type="PROSITE" id="PS00523">
    <property type="entry name" value="SULFATASE_1"/>
    <property type="match status" value="1"/>
</dbReference>